<evidence type="ECO:0000259" key="5">
    <source>
        <dbReference type="PROSITE" id="PS51063"/>
    </source>
</evidence>
<keyword evidence="2" id="KW-0238">DNA-binding</keyword>
<dbReference type="SMART" id="SM00419">
    <property type="entry name" value="HTH_CRP"/>
    <property type="match status" value="1"/>
</dbReference>
<name>A0ABV8RJ59_9SPHN</name>
<dbReference type="InterPro" id="IPR000595">
    <property type="entry name" value="cNMP-bd_dom"/>
</dbReference>
<evidence type="ECO:0000313" key="7">
    <source>
        <dbReference type="Proteomes" id="UP001595887"/>
    </source>
</evidence>
<dbReference type="SMART" id="SM00100">
    <property type="entry name" value="cNMP"/>
    <property type="match status" value="1"/>
</dbReference>
<dbReference type="Pfam" id="PF00027">
    <property type="entry name" value="cNMP_binding"/>
    <property type="match status" value="1"/>
</dbReference>
<gene>
    <name evidence="6" type="ORF">ACFOWX_07675</name>
</gene>
<evidence type="ECO:0000256" key="3">
    <source>
        <dbReference type="ARBA" id="ARBA00023163"/>
    </source>
</evidence>
<dbReference type="PANTHER" id="PTHR24567">
    <property type="entry name" value="CRP FAMILY TRANSCRIPTIONAL REGULATORY PROTEIN"/>
    <property type="match status" value="1"/>
</dbReference>
<dbReference type="InterPro" id="IPR050397">
    <property type="entry name" value="Env_Response_Regulators"/>
</dbReference>
<keyword evidence="3" id="KW-0804">Transcription</keyword>
<dbReference type="PROSITE" id="PS51063">
    <property type="entry name" value="HTH_CRP_2"/>
    <property type="match status" value="1"/>
</dbReference>
<dbReference type="PANTHER" id="PTHR24567:SF74">
    <property type="entry name" value="HTH-TYPE TRANSCRIPTIONAL REGULATOR ARCR"/>
    <property type="match status" value="1"/>
</dbReference>
<dbReference type="SUPFAM" id="SSF46785">
    <property type="entry name" value="Winged helix' DNA-binding domain"/>
    <property type="match status" value="1"/>
</dbReference>
<feature type="domain" description="HTH crp-type" evidence="5">
    <location>
        <begin position="159"/>
        <end position="226"/>
    </location>
</feature>
<keyword evidence="7" id="KW-1185">Reference proteome</keyword>
<dbReference type="PROSITE" id="PS50042">
    <property type="entry name" value="CNMP_BINDING_3"/>
    <property type="match status" value="1"/>
</dbReference>
<protein>
    <submittedName>
        <fullName evidence="6">Crp/Fnr family transcriptional regulator</fullName>
    </submittedName>
</protein>
<reference evidence="7" key="1">
    <citation type="journal article" date="2019" name="Int. J. Syst. Evol. Microbiol.">
        <title>The Global Catalogue of Microorganisms (GCM) 10K type strain sequencing project: providing services to taxonomists for standard genome sequencing and annotation.</title>
        <authorList>
            <consortium name="The Broad Institute Genomics Platform"/>
            <consortium name="The Broad Institute Genome Sequencing Center for Infectious Disease"/>
            <person name="Wu L."/>
            <person name="Ma J."/>
        </authorList>
    </citation>
    <scope>NUCLEOTIDE SEQUENCE [LARGE SCALE GENOMIC DNA]</scope>
    <source>
        <strain evidence="7">CECT 8531</strain>
    </source>
</reference>
<dbReference type="InterPro" id="IPR036390">
    <property type="entry name" value="WH_DNA-bd_sf"/>
</dbReference>
<dbReference type="InterPro" id="IPR012318">
    <property type="entry name" value="HTH_CRP"/>
</dbReference>
<dbReference type="InterPro" id="IPR014710">
    <property type="entry name" value="RmlC-like_jellyroll"/>
</dbReference>
<dbReference type="Gene3D" id="2.60.120.10">
    <property type="entry name" value="Jelly Rolls"/>
    <property type="match status" value="1"/>
</dbReference>
<evidence type="ECO:0000259" key="4">
    <source>
        <dbReference type="PROSITE" id="PS50042"/>
    </source>
</evidence>
<dbReference type="Pfam" id="PF13545">
    <property type="entry name" value="HTH_Crp_2"/>
    <property type="match status" value="1"/>
</dbReference>
<dbReference type="InterPro" id="IPR018490">
    <property type="entry name" value="cNMP-bd_dom_sf"/>
</dbReference>
<dbReference type="SUPFAM" id="SSF51206">
    <property type="entry name" value="cAMP-binding domain-like"/>
    <property type="match status" value="1"/>
</dbReference>
<dbReference type="EMBL" id="JBHSDH010000013">
    <property type="protein sequence ID" value="MFC4292291.1"/>
    <property type="molecule type" value="Genomic_DNA"/>
</dbReference>
<evidence type="ECO:0000313" key="6">
    <source>
        <dbReference type="EMBL" id="MFC4292291.1"/>
    </source>
</evidence>
<dbReference type="RefSeq" id="WP_381422857.1">
    <property type="nucleotide sequence ID" value="NZ_JBHSDH010000013.1"/>
</dbReference>
<dbReference type="Proteomes" id="UP001595887">
    <property type="component" value="Unassembled WGS sequence"/>
</dbReference>
<feature type="domain" description="Cyclic nucleotide-binding" evidence="4">
    <location>
        <begin position="25"/>
        <end position="145"/>
    </location>
</feature>
<comment type="caution">
    <text evidence="6">The sequence shown here is derived from an EMBL/GenBank/DDBJ whole genome shotgun (WGS) entry which is preliminary data.</text>
</comment>
<keyword evidence="1" id="KW-0805">Transcription regulation</keyword>
<organism evidence="6 7">
    <name type="scientific">Sphingorhabdus arenilitoris</name>
    <dbReference type="NCBI Taxonomy" id="1490041"/>
    <lineage>
        <taxon>Bacteria</taxon>
        <taxon>Pseudomonadati</taxon>
        <taxon>Pseudomonadota</taxon>
        <taxon>Alphaproteobacteria</taxon>
        <taxon>Sphingomonadales</taxon>
        <taxon>Sphingomonadaceae</taxon>
        <taxon>Sphingorhabdus</taxon>
    </lineage>
</organism>
<evidence type="ECO:0000256" key="1">
    <source>
        <dbReference type="ARBA" id="ARBA00023015"/>
    </source>
</evidence>
<evidence type="ECO:0000256" key="2">
    <source>
        <dbReference type="ARBA" id="ARBA00023125"/>
    </source>
</evidence>
<sequence length="235" mass="26349">MPTSLHSRNRPKFEATGRTIGSPILFRELPADIRTQLMKSAVMREFQDGQIIQQRGDPANGFWLIEKGQVKIGRFSKEGNLQVLLIFGEDDSFGELACLGGFSKVVDAVDVGKSRLKWVSERDFWDALANSPETMRHVMRTLAAQLQESLDNLVAIRKMPAKKQLARAIIALCGTRAAPVHLVVRQSELAELIGVSRMTISTVLTEMEEAQLIQRKYRGMTVADPAALRQWMRSQ</sequence>
<accession>A0ABV8RJ59</accession>
<proteinExistence type="predicted"/>
<dbReference type="CDD" id="cd00038">
    <property type="entry name" value="CAP_ED"/>
    <property type="match status" value="1"/>
</dbReference>